<evidence type="ECO:0000313" key="4">
    <source>
        <dbReference type="EMBL" id="KEZ88759.1"/>
    </source>
</evidence>
<dbReference type="CDD" id="cd04622">
    <property type="entry name" value="CBS_pair_HRP1_like"/>
    <property type="match status" value="1"/>
</dbReference>
<keyword evidence="5" id="KW-1185">Reference proteome</keyword>
<name>A0A084JIH5_9CLOT</name>
<dbReference type="STRING" id="318464.IO99_00920"/>
<dbReference type="Pfam" id="PF00571">
    <property type="entry name" value="CBS"/>
    <property type="match status" value="2"/>
</dbReference>
<dbReference type="InterPro" id="IPR046342">
    <property type="entry name" value="CBS_dom_sf"/>
</dbReference>
<proteinExistence type="predicted"/>
<evidence type="ECO:0000256" key="1">
    <source>
        <dbReference type="ARBA" id="ARBA00023122"/>
    </source>
</evidence>
<dbReference type="PANTHER" id="PTHR43080:SF2">
    <property type="entry name" value="CBS DOMAIN-CONTAINING PROTEIN"/>
    <property type="match status" value="1"/>
</dbReference>
<dbReference type="PROSITE" id="PS51371">
    <property type="entry name" value="CBS"/>
    <property type="match status" value="2"/>
</dbReference>
<dbReference type="InterPro" id="IPR051257">
    <property type="entry name" value="Diverse_CBS-Domain"/>
</dbReference>
<keyword evidence="1 2" id="KW-0129">CBS domain</keyword>
<dbReference type="RefSeq" id="WP_035129150.1">
    <property type="nucleotide sequence ID" value="NZ_JPMD01000001.1"/>
</dbReference>
<organism evidence="4 5">
    <name type="scientific">Clostridium sulfidigenes</name>
    <dbReference type="NCBI Taxonomy" id="318464"/>
    <lineage>
        <taxon>Bacteria</taxon>
        <taxon>Bacillati</taxon>
        <taxon>Bacillota</taxon>
        <taxon>Clostridia</taxon>
        <taxon>Eubacteriales</taxon>
        <taxon>Clostridiaceae</taxon>
        <taxon>Clostridium</taxon>
    </lineage>
</organism>
<evidence type="ECO:0000313" key="5">
    <source>
        <dbReference type="Proteomes" id="UP000028542"/>
    </source>
</evidence>
<evidence type="ECO:0000256" key="2">
    <source>
        <dbReference type="PROSITE-ProRule" id="PRU00703"/>
    </source>
</evidence>
<dbReference type="AlphaFoldDB" id="A0A084JIH5"/>
<dbReference type="SMART" id="SM00116">
    <property type="entry name" value="CBS"/>
    <property type="match status" value="2"/>
</dbReference>
<dbReference type="EMBL" id="JPMD01000001">
    <property type="protein sequence ID" value="KEZ88759.1"/>
    <property type="molecule type" value="Genomic_DNA"/>
</dbReference>
<dbReference type="PANTHER" id="PTHR43080">
    <property type="entry name" value="CBS DOMAIN-CONTAINING PROTEIN CBSX3, MITOCHONDRIAL"/>
    <property type="match status" value="1"/>
</dbReference>
<gene>
    <name evidence="4" type="ORF">IO99_00920</name>
</gene>
<sequence>MKVKEIMSKDVACLTPEDSIEKAAQLMKQYNVGSIPVCSNKMINGIVTDRDIALRSVASGQDSAQTKVRNIMTSNPTVGNPEMDVHDAAEIMSREQIRRLPIVENNSLVGIVSLGDISLEPILSDNAQDALKSISEPTGNQM</sequence>
<comment type="caution">
    <text evidence="4">The sequence shown here is derived from an EMBL/GenBank/DDBJ whole genome shotgun (WGS) entry which is preliminary data.</text>
</comment>
<feature type="domain" description="CBS" evidence="3">
    <location>
        <begin position="72"/>
        <end position="128"/>
    </location>
</feature>
<dbReference type="Proteomes" id="UP000028542">
    <property type="component" value="Unassembled WGS sequence"/>
</dbReference>
<feature type="domain" description="CBS" evidence="3">
    <location>
        <begin position="7"/>
        <end position="63"/>
    </location>
</feature>
<dbReference type="Gene3D" id="3.10.580.10">
    <property type="entry name" value="CBS-domain"/>
    <property type="match status" value="1"/>
</dbReference>
<dbReference type="eggNOG" id="COG2905">
    <property type="taxonomic scope" value="Bacteria"/>
</dbReference>
<reference evidence="4 5" key="1">
    <citation type="submission" date="2014-07" db="EMBL/GenBank/DDBJ databases">
        <title>Draft genome of Clostridium sulfidigenes 113A isolated from sediments associated with methane hydrate from Krishna Godavari basin.</title>
        <authorList>
            <person name="Honkalas V.S."/>
            <person name="Dabir A.P."/>
            <person name="Arora P."/>
            <person name="Dhakephalkar P.K."/>
        </authorList>
    </citation>
    <scope>NUCLEOTIDE SEQUENCE [LARGE SCALE GENOMIC DNA]</scope>
    <source>
        <strain evidence="4 5">113A</strain>
    </source>
</reference>
<dbReference type="InterPro" id="IPR000644">
    <property type="entry name" value="CBS_dom"/>
</dbReference>
<accession>A0A084JIH5</accession>
<protein>
    <recommendedName>
        <fullName evidence="3">CBS domain-containing protein</fullName>
    </recommendedName>
</protein>
<evidence type="ECO:0000259" key="3">
    <source>
        <dbReference type="PROSITE" id="PS51371"/>
    </source>
</evidence>
<dbReference type="SUPFAM" id="SSF54631">
    <property type="entry name" value="CBS-domain pair"/>
    <property type="match status" value="1"/>
</dbReference>